<evidence type="ECO:0000313" key="4">
    <source>
        <dbReference type="RefSeq" id="XP_026072375.1"/>
    </source>
</evidence>
<protein>
    <submittedName>
        <fullName evidence="3 4">Uncharacterized protein LOC113052204</fullName>
    </submittedName>
    <submittedName>
        <fullName evidence="5">Uncharacterized protein LOC113092476</fullName>
    </submittedName>
</protein>
<dbReference type="GeneID" id="113052204"/>
<evidence type="ECO:0000256" key="1">
    <source>
        <dbReference type="SAM" id="MobiDB-lite"/>
    </source>
</evidence>
<proteinExistence type="predicted"/>
<dbReference type="KEGG" id="caua:113092476"/>
<evidence type="ECO:0000313" key="2">
    <source>
        <dbReference type="Proteomes" id="UP000515129"/>
    </source>
</evidence>
<keyword evidence="2" id="KW-1185">Reference proteome</keyword>
<dbReference type="KEGG" id="caua:113052204"/>
<feature type="compositionally biased region" description="Basic and acidic residues" evidence="1">
    <location>
        <begin position="58"/>
        <end position="68"/>
    </location>
</feature>
<accession>A0A6P6KJE2</accession>
<dbReference type="AlphaFoldDB" id="A0A6P6KJE2"/>
<dbReference type="RefSeq" id="XP_026072374.1">
    <property type="nucleotide sequence ID" value="XM_026216589.1"/>
</dbReference>
<reference evidence="3 4" key="1">
    <citation type="submission" date="2025-04" db="UniProtKB">
        <authorList>
            <consortium name="RefSeq"/>
        </authorList>
    </citation>
    <scope>IDENTIFICATION</scope>
    <source>
        <strain evidence="3 4">Wakin</strain>
        <tissue evidence="3 4">Muscle</tissue>
    </source>
</reference>
<feature type="region of interest" description="Disordered" evidence="1">
    <location>
        <begin position="34"/>
        <end position="101"/>
    </location>
</feature>
<dbReference type="OrthoDB" id="8923991at2759"/>
<dbReference type="RefSeq" id="XP_026113865.1">
    <property type="nucleotide sequence ID" value="XM_026258080.1"/>
</dbReference>
<sequence>MSDPEMDCLLNEMSDLVDQAEHQAHLRQLISMHQEAEPSTSQPSTCNPSTSQPSNSKQDVRWIKRDSDGNIIYSRPRSSRKQAAGHSQSRKTGVSHIRAPETSAEMTSDFLSITAESFLQELKSSLFEDIHEDETALQASTDWLTRKNLISGWWEKERPRLVNTMVARQHVATRICQHCGNGPAVIRCCDCRPHPFLCGQCDVRVHRGHVFHNRDSMTHAFFNPLPPTTCVVERVLTQCERLVPFGDARDNMRLSTSIVQCHRRTVHSCGYNEWAI</sequence>
<evidence type="ECO:0000313" key="3">
    <source>
        <dbReference type="RefSeq" id="XP_026072374.1"/>
    </source>
</evidence>
<dbReference type="Proteomes" id="UP000515129">
    <property type="component" value="Chromosome 32"/>
</dbReference>
<organism evidence="2 4">
    <name type="scientific">Carassius auratus</name>
    <name type="common">Goldfish</name>
    <dbReference type="NCBI Taxonomy" id="7957"/>
    <lineage>
        <taxon>Eukaryota</taxon>
        <taxon>Metazoa</taxon>
        <taxon>Chordata</taxon>
        <taxon>Craniata</taxon>
        <taxon>Vertebrata</taxon>
        <taxon>Euteleostomi</taxon>
        <taxon>Actinopterygii</taxon>
        <taxon>Neopterygii</taxon>
        <taxon>Teleostei</taxon>
        <taxon>Ostariophysi</taxon>
        <taxon>Cypriniformes</taxon>
        <taxon>Cyprinidae</taxon>
        <taxon>Cyprininae</taxon>
        <taxon>Carassius</taxon>
    </lineage>
</organism>
<dbReference type="RefSeq" id="XP_026072375.1">
    <property type="nucleotide sequence ID" value="XM_026216590.1"/>
</dbReference>
<feature type="compositionally biased region" description="Polar residues" evidence="1">
    <location>
        <begin position="37"/>
        <end position="57"/>
    </location>
</feature>
<name>A0A6P6KJE2_CARAU</name>
<evidence type="ECO:0000313" key="5">
    <source>
        <dbReference type="RefSeq" id="XP_026113865.1"/>
    </source>
</evidence>
<gene>
    <name evidence="3 4" type="primary">LOC113052204</name>
    <name evidence="5" type="synonym">LOC113092476</name>
</gene>